<sequence>MDKPVSNEAFIMTKASKQDFLVVRLLRAAGFDMSILMNMSDCLFDCSLFIDKKYQPIKHLLVDR</sequence>
<dbReference type="AlphaFoldDB" id="U4TA04"/>
<dbReference type="PATRIC" id="fig|1354303.4.peg.1805"/>
<evidence type="ECO:0000313" key="1">
    <source>
        <dbReference type="EMBL" id="ERL55313.1"/>
    </source>
</evidence>
<protein>
    <submittedName>
        <fullName evidence="1">Uncharacterized protein</fullName>
    </submittedName>
</protein>
<organism evidence="1 2">
    <name type="scientific">Psychrobacter aquaticus CMS 56</name>
    <dbReference type="NCBI Taxonomy" id="1354303"/>
    <lineage>
        <taxon>Bacteria</taxon>
        <taxon>Pseudomonadati</taxon>
        <taxon>Pseudomonadota</taxon>
        <taxon>Gammaproteobacteria</taxon>
        <taxon>Moraxellales</taxon>
        <taxon>Moraxellaceae</taxon>
        <taxon>Psychrobacter</taxon>
    </lineage>
</organism>
<dbReference type="Proteomes" id="UP000016761">
    <property type="component" value="Unassembled WGS sequence"/>
</dbReference>
<reference evidence="1 2" key="1">
    <citation type="journal article" date="2013" name="Genome Announc.">
        <title>Draft Genome Sequence of Psychrobacter aquaticus Strain CMS 56T, Isolated from a Cyanobacterial Mat Sample Collected from Water Bodies in the McMurdo Dry Valley Region of Antarctica.</title>
        <authorList>
            <person name="Reddy G.S."/>
            <person name="Ara S."/>
            <person name="Singh A."/>
            <person name="Kumar Pinnaka A."/>
            <person name="Shivaji S."/>
        </authorList>
    </citation>
    <scope>NUCLEOTIDE SEQUENCE [LARGE SCALE GENOMIC DNA]</scope>
    <source>
        <strain evidence="1 2">CMS 56</strain>
    </source>
</reference>
<accession>U4TA04</accession>
<name>U4TA04_9GAMM</name>
<proteinExistence type="predicted"/>
<dbReference type="RefSeq" id="WP_021814465.1">
    <property type="nucleotide sequence ID" value="NZ_AUSW01000032.1"/>
</dbReference>
<keyword evidence="2" id="KW-1185">Reference proteome</keyword>
<dbReference type="EMBL" id="AUSW01000032">
    <property type="protein sequence ID" value="ERL55313.1"/>
    <property type="molecule type" value="Genomic_DNA"/>
</dbReference>
<gene>
    <name evidence="1" type="ORF">M917_1837</name>
</gene>
<comment type="caution">
    <text evidence="1">The sequence shown here is derived from an EMBL/GenBank/DDBJ whole genome shotgun (WGS) entry which is preliminary data.</text>
</comment>
<evidence type="ECO:0000313" key="2">
    <source>
        <dbReference type="Proteomes" id="UP000016761"/>
    </source>
</evidence>